<evidence type="ECO:0000256" key="1">
    <source>
        <dbReference type="SAM" id="Phobius"/>
    </source>
</evidence>
<name>A0A127M3L6_9GAMM</name>
<keyword evidence="1" id="KW-1133">Transmembrane helix</keyword>
<sequence length="89" mass="9935">MRAKALSQRVFTNNLHVFPFAFLEYFCSKSLKLLSCHLILLIFTPVKFLILLIFTNSFAATIATLCRPSTRAAGIGNNYSVKLRPPVSA</sequence>
<dbReference type="Proteomes" id="UP000074119">
    <property type="component" value="Chromosome"/>
</dbReference>
<dbReference type="AlphaFoldDB" id="A0A127M3L6"/>
<keyword evidence="1" id="KW-0472">Membrane</keyword>
<feature type="transmembrane region" description="Helical" evidence="1">
    <location>
        <begin position="38"/>
        <end position="59"/>
    </location>
</feature>
<dbReference type="STRING" id="1470434.AZF00_05780"/>
<proteinExistence type="predicted"/>
<dbReference type="KEGG" id="zal:AZF00_05780"/>
<evidence type="ECO:0000313" key="3">
    <source>
        <dbReference type="Proteomes" id="UP000074119"/>
    </source>
</evidence>
<protein>
    <submittedName>
        <fullName evidence="2">Uncharacterized protein</fullName>
    </submittedName>
</protein>
<keyword evidence="1" id="KW-0812">Transmembrane</keyword>
<dbReference type="EMBL" id="CP014544">
    <property type="protein sequence ID" value="AMO67838.1"/>
    <property type="molecule type" value="Genomic_DNA"/>
</dbReference>
<reference evidence="2 3" key="1">
    <citation type="submission" date="2015-12" db="EMBL/GenBank/DDBJ databases">
        <authorList>
            <person name="Shamseldin A."/>
            <person name="Moawad H."/>
            <person name="Abd El-Rahim W.M."/>
            <person name="Sadowsky M.J."/>
        </authorList>
    </citation>
    <scope>NUCLEOTIDE SEQUENCE [LARGE SCALE GENOMIC DNA]</scope>
    <source>
        <strain evidence="2 3">SM2</strain>
    </source>
</reference>
<organism evidence="2 3">
    <name type="scientific">Zhongshania aliphaticivorans</name>
    <dbReference type="NCBI Taxonomy" id="1470434"/>
    <lineage>
        <taxon>Bacteria</taxon>
        <taxon>Pseudomonadati</taxon>
        <taxon>Pseudomonadota</taxon>
        <taxon>Gammaproteobacteria</taxon>
        <taxon>Cellvibrionales</taxon>
        <taxon>Spongiibacteraceae</taxon>
        <taxon>Zhongshania</taxon>
    </lineage>
</organism>
<evidence type="ECO:0000313" key="2">
    <source>
        <dbReference type="EMBL" id="AMO67838.1"/>
    </source>
</evidence>
<accession>A0A127M3L6</accession>
<gene>
    <name evidence="2" type="ORF">AZF00_05780</name>
</gene>